<proteinExistence type="predicted"/>
<gene>
    <name evidence="2" type="ORF">GGR00_004553</name>
</gene>
<dbReference type="InterPro" id="IPR013216">
    <property type="entry name" value="Methyltransf_11"/>
</dbReference>
<dbReference type="Pfam" id="PF08241">
    <property type="entry name" value="Methyltransf_11"/>
    <property type="match status" value="1"/>
</dbReference>
<evidence type="ECO:0000259" key="1">
    <source>
        <dbReference type="Pfam" id="PF08241"/>
    </source>
</evidence>
<dbReference type="SUPFAM" id="SSF53335">
    <property type="entry name" value="S-adenosyl-L-methionine-dependent methyltransferases"/>
    <property type="match status" value="1"/>
</dbReference>
<dbReference type="EMBL" id="JACHOU010000016">
    <property type="protein sequence ID" value="MBB6356737.1"/>
    <property type="molecule type" value="Genomic_DNA"/>
</dbReference>
<keyword evidence="2" id="KW-0489">Methyltransferase</keyword>
<dbReference type="CDD" id="cd02440">
    <property type="entry name" value="AdoMet_MTases"/>
    <property type="match status" value="1"/>
</dbReference>
<reference evidence="2 3" key="1">
    <citation type="submission" date="2020-08" db="EMBL/GenBank/DDBJ databases">
        <title>Genomic Encyclopedia of Type Strains, Phase IV (KMG-IV): sequencing the most valuable type-strain genomes for metagenomic binning, comparative biology and taxonomic classification.</title>
        <authorList>
            <person name="Goeker M."/>
        </authorList>
    </citation>
    <scope>NUCLEOTIDE SEQUENCE [LARGE SCALE GENOMIC DNA]</scope>
    <source>
        <strain evidence="2 3">DSM 7051</strain>
    </source>
</reference>
<dbReference type="GO" id="GO:0032259">
    <property type="term" value="P:methylation"/>
    <property type="evidence" value="ECO:0007669"/>
    <property type="project" value="UniProtKB-KW"/>
</dbReference>
<evidence type="ECO:0000313" key="2">
    <source>
        <dbReference type="EMBL" id="MBB6356737.1"/>
    </source>
</evidence>
<organism evidence="2 3">
    <name type="scientific">Aminobacter aganoensis</name>
    <dbReference type="NCBI Taxonomy" id="83264"/>
    <lineage>
        <taxon>Bacteria</taxon>
        <taxon>Pseudomonadati</taxon>
        <taxon>Pseudomonadota</taxon>
        <taxon>Alphaproteobacteria</taxon>
        <taxon>Hyphomicrobiales</taxon>
        <taxon>Phyllobacteriaceae</taxon>
        <taxon>Aminobacter</taxon>
    </lineage>
</organism>
<keyword evidence="3" id="KW-1185">Reference proteome</keyword>
<dbReference type="GO" id="GO:0008757">
    <property type="term" value="F:S-adenosylmethionine-dependent methyltransferase activity"/>
    <property type="evidence" value="ECO:0007669"/>
    <property type="project" value="InterPro"/>
</dbReference>
<name>A0A7X0FBQ4_9HYPH</name>
<keyword evidence="2" id="KW-0808">Transferase</keyword>
<evidence type="ECO:0000313" key="3">
    <source>
        <dbReference type="Proteomes" id="UP000536262"/>
    </source>
</evidence>
<dbReference type="InterPro" id="IPR029063">
    <property type="entry name" value="SAM-dependent_MTases_sf"/>
</dbReference>
<dbReference type="Gene3D" id="3.40.50.150">
    <property type="entry name" value="Vaccinia Virus protein VP39"/>
    <property type="match status" value="1"/>
</dbReference>
<feature type="domain" description="Methyltransferase type 11" evidence="1">
    <location>
        <begin position="88"/>
        <end position="174"/>
    </location>
</feature>
<accession>A0A7X0FBQ4</accession>
<sequence length="299" mass="33492">MKSLISAGIAKLHFWQDDRARARRCHPNWGGVVEVGVARVYVPLMNSDIVDLRSFYSTPLGRLAEQSITMGLSAVWAGLPNERLVGLGYTLPWLDRFGSDAERVFAFMPATQGAVVWPANGPSSTALVFDEELPLVDSSIDRVLLVHSLEHAESPRETLKEIWRVLSPAGRIVIVVPNRRGVWARFEHTPFGTGRPFSSGQLNELLREANFTVSAWSDALHFPPSRRKWMMRFDHLFERAGRRLWPIFSGVIVVEAQKRVYQGIPVAQRASRRVFVPVLSPTGATRGFPALRRGDERGG</sequence>
<comment type="caution">
    <text evidence="2">The sequence shown here is derived from an EMBL/GenBank/DDBJ whole genome shotgun (WGS) entry which is preliminary data.</text>
</comment>
<dbReference type="AlphaFoldDB" id="A0A7X0FBQ4"/>
<protein>
    <submittedName>
        <fullName evidence="2">SAM-dependent methyltransferase</fullName>
    </submittedName>
</protein>
<dbReference type="Proteomes" id="UP000536262">
    <property type="component" value="Unassembled WGS sequence"/>
</dbReference>